<evidence type="ECO:0000313" key="3">
    <source>
        <dbReference type="Proteomes" id="UP000008068"/>
    </source>
</evidence>
<dbReference type="EMBL" id="GL379808">
    <property type="protein sequence ID" value="EGT42136.1"/>
    <property type="molecule type" value="Genomic_DNA"/>
</dbReference>
<reference evidence="3" key="1">
    <citation type="submission" date="2011-07" db="EMBL/GenBank/DDBJ databases">
        <authorList>
            <consortium name="Caenorhabditis brenneri Sequencing and Analysis Consortium"/>
            <person name="Wilson R.K."/>
        </authorList>
    </citation>
    <scope>NUCLEOTIDE SEQUENCE [LARGE SCALE GENOMIC DNA]</scope>
    <source>
        <strain evidence="3">PB2801</strain>
    </source>
</reference>
<proteinExistence type="predicted"/>
<gene>
    <name evidence="2" type="ORF">CAEBREN_16430</name>
</gene>
<organism evidence="3">
    <name type="scientific">Caenorhabditis brenneri</name>
    <name type="common">Nematode worm</name>
    <dbReference type="NCBI Taxonomy" id="135651"/>
    <lineage>
        <taxon>Eukaryota</taxon>
        <taxon>Metazoa</taxon>
        <taxon>Ecdysozoa</taxon>
        <taxon>Nematoda</taxon>
        <taxon>Chromadorea</taxon>
        <taxon>Rhabditida</taxon>
        <taxon>Rhabditina</taxon>
        <taxon>Rhabditomorpha</taxon>
        <taxon>Rhabditoidea</taxon>
        <taxon>Rhabditidae</taxon>
        <taxon>Peloderinae</taxon>
        <taxon>Caenorhabditis</taxon>
    </lineage>
</organism>
<dbReference type="HOGENOM" id="CLU_1020221_0_0_1"/>
<dbReference type="Proteomes" id="UP000008068">
    <property type="component" value="Unassembled WGS sequence"/>
</dbReference>
<feature type="signal peptide" evidence="1">
    <location>
        <begin position="1"/>
        <end position="22"/>
    </location>
</feature>
<dbReference type="OrthoDB" id="5797772at2759"/>
<accession>G0MR80</accession>
<dbReference type="InParanoid" id="G0MR80"/>
<name>G0MR80_CAEBE</name>
<evidence type="ECO:0000313" key="2">
    <source>
        <dbReference type="EMBL" id="EGT42136.1"/>
    </source>
</evidence>
<dbReference type="eggNOG" id="KOG0012">
    <property type="taxonomic scope" value="Eukaryota"/>
</dbReference>
<dbReference type="InterPro" id="IPR021109">
    <property type="entry name" value="Peptidase_aspartic_dom_sf"/>
</dbReference>
<feature type="chain" id="PRO_5003404481" evidence="1">
    <location>
        <begin position="23"/>
        <end position="273"/>
    </location>
</feature>
<evidence type="ECO:0000256" key="1">
    <source>
        <dbReference type="SAM" id="SignalP"/>
    </source>
</evidence>
<protein>
    <submittedName>
        <fullName evidence="2">Uncharacterized protein</fullName>
    </submittedName>
</protein>
<sequence length="273" mass="31220">MRALKFLLFLLSSCIQVQSAQAAQQFKEFPLNRYDPSLILSSLVSQCQKNQETCPASVAKIVIIMNEINESLAVLEGKPEPELMALIEILSNELSFCKDAECIIDFEGRNHHNFRLAVSKAKHFYHGGPEYEKAMEQVMIRMTDYIEKDLSPYDGYDLMVYRSDSEKYKVLKELRKAYKNATDTLAQFFVKTPMPHIHLQIESTPVIALVDTVELEFSGHYLPVVLTVFEECSFGSDLVIGVDILTAYNACVDFKRKCVRFNDEVEVEFVKMD</sequence>
<dbReference type="AlphaFoldDB" id="G0MR80"/>
<keyword evidence="1" id="KW-0732">Signal</keyword>
<keyword evidence="3" id="KW-1185">Reference proteome</keyword>
<dbReference type="Gene3D" id="2.40.70.10">
    <property type="entry name" value="Acid Proteases"/>
    <property type="match status" value="1"/>
</dbReference>